<dbReference type="EMBL" id="CBTK010000268">
    <property type="protein sequence ID" value="CDH46564.1"/>
    <property type="molecule type" value="Genomic_DNA"/>
</dbReference>
<sequence length="60" mass="6589">MFYGTGKISPNSRRSIAACGADLGLQFSDLKNFLQHHPLPPSSRPNFFKKIALSIAQEAL</sequence>
<dbReference type="AlphaFoldDB" id="A0A7U7GE17"/>
<accession>A0A7U7GE17</accession>
<organism evidence="1 2">
    <name type="scientific">Candidatus Contendobacter odensis Run_B_J11</name>
    <dbReference type="NCBI Taxonomy" id="1400861"/>
    <lineage>
        <taxon>Bacteria</taxon>
        <taxon>Pseudomonadati</taxon>
        <taxon>Pseudomonadota</taxon>
        <taxon>Gammaproteobacteria</taxon>
        <taxon>Candidatus Competibacteraceae</taxon>
        <taxon>Candidatus Contendibacter</taxon>
    </lineage>
</organism>
<gene>
    <name evidence="1" type="ORF">BN874_520005</name>
</gene>
<evidence type="ECO:0000313" key="2">
    <source>
        <dbReference type="Proteomes" id="UP000019184"/>
    </source>
</evidence>
<comment type="caution">
    <text evidence="1">The sequence shown here is derived from an EMBL/GenBank/DDBJ whole genome shotgun (WGS) entry which is preliminary data.</text>
</comment>
<protein>
    <submittedName>
        <fullName evidence="1">Uncharacterized protein</fullName>
    </submittedName>
</protein>
<evidence type="ECO:0000313" key="1">
    <source>
        <dbReference type="EMBL" id="CDH46564.1"/>
    </source>
</evidence>
<keyword evidence="2" id="KW-1185">Reference proteome</keyword>
<name>A0A7U7GE17_9GAMM</name>
<dbReference type="Proteomes" id="UP000019184">
    <property type="component" value="Unassembled WGS sequence"/>
</dbReference>
<proteinExistence type="predicted"/>
<reference evidence="1 2" key="1">
    <citation type="journal article" date="2014" name="ISME J.">
        <title>Candidatus Competibacter-lineage genomes retrieved from metagenomes reveal functional metabolic diversity.</title>
        <authorList>
            <person name="McIlroy S.J."/>
            <person name="Albertsen M."/>
            <person name="Andresen E.K."/>
            <person name="Saunders A.M."/>
            <person name="Kristiansen R."/>
            <person name="Stokholm-Bjerregaard M."/>
            <person name="Nielsen K.L."/>
            <person name="Nielsen P.H."/>
        </authorList>
    </citation>
    <scope>NUCLEOTIDE SEQUENCE [LARGE SCALE GENOMIC DNA]</scope>
    <source>
        <strain evidence="1 2">Run_B_J11</strain>
    </source>
</reference>